<dbReference type="InterPro" id="IPR001810">
    <property type="entry name" value="F-box_dom"/>
</dbReference>
<dbReference type="AlphaFoldDB" id="A0A9R0VUJ3"/>
<gene>
    <name evidence="3" type="ORF">TRITD_4Av1G015180</name>
</gene>
<dbReference type="Pfam" id="PF12937">
    <property type="entry name" value="F-box-like"/>
    <property type="match status" value="1"/>
</dbReference>
<evidence type="ECO:0000256" key="1">
    <source>
        <dbReference type="SAM" id="Phobius"/>
    </source>
</evidence>
<dbReference type="InterPro" id="IPR025886">
    <property type="entry name" value="PP2-like"/>
</dbReference>
<keyword evidence="1" id="KW-0812">Transmembrane</keyword>
<keyword evidence="1" id="KW-0472">Membrane</keyword>
<proteinExistence type="predicted"/>
<reference evidence="3 4" key="1">
    <citation type="submission" date="2017-09" db="EMBL/GenBank/DDBJ databases">
        <authorList>
            <consortium name="International Durum Wheat Genome Sequencing Consortium (IDWGSC)"/>
            <person name="Milanesi L."/>
        </authorList>
    </citation>
    <scope>NUCLEOTIDE SEQUENCE [LARGE SCALE GENOMIC DNA]</scope>
    <source>
        <strain evidence="4">cv. Svevo</strain>
    </source>
</reference>
<organism evidence="3 4">
    <name type="scientific">Triticum turgidum subsp. durum</name>
    <name type="common">Durum wheat</name>
    <name type="synonym">Triticum durum</name>
    <dbReference type="NCBI Taxonomy" id="4567"/>
    <lineage>
        <taxon>Eukaryota</taxon>
        <taxon>Viridiplantae</taxon>
        <taxon>Streptophyta</taxon>
        <taxon>Embryophyta</taxon>
        <taxon>Tracheophyta</taxon>
        <taxon>Spermatophyta</taxon>
        <taxon>Magnoliopsida</taxon>
        <taxon>Liliopsida</taxon>
        <taxon>Poales</taxon>
        <taxon>Poaceae</taxon>
        <taxon>BOP clade</taxon>
        <taxon>Pooideae</taxon>
        <taxon>Triticodae</taxon>
        <taxon>Triticeae</taxon>
        <taxon>Triticinae</taxon>
        <taxon>Triticum</taxon>
    </lineage>
</organism>
<feature type="transmembrane region" description="Helical" evidence="1">
    <location>
        <begin position="127"/>
        <end position="146"/>
    </location>
</feature>
<keyword evidence="4" id="KW-1185">Reference proteome</keyword>
<evidence type="ECO:0000313" key="3">
    <source>
        <dbReference type="EMBL" id="VAH87770.1"/>
    </source>
</evidence>
<keyword evidence="1" id="KW-1133">Transmembrane helix</keyword>
<feature type="transmembrane region" description="Helical" evidence="1">
    <location>
        <begin position="47"/>
        <end position="72"/>
    </location>
</feature>
<feature type="domain" description="F-box" evidence="2">
    <location>
        <begin position="169"/>
        <end position="215"/>
    </location>
</feature>
<sequence length="429" mass="46282">MSYDQVLSVLGGGGKAAAASAWSGHGSNITRQIVKCTSSYPGDYSAAVGVLVAVLALYCLLSAAAFTVVEIVRAGGGGSRMVCRIYGEERLSAWTRSALEAAGWLFVSCDAVYLAGWVIAEGAMASAVVYGLVAGLVFLCVFGKVYRFLAWVENSQAAEAEEEPMEPGQCEIARLPEEILSAALSRTSPRDACRAAAVSPAFRAAADSDAVWACFLPPPADLPPLADGELLLPPRGKKGLFLRLSGSPALLPGGLSMWLDRESGAKCYMVPARDLSIAWRDTPRYWTSWIHLADSRFPESAQLRFVCWLEIRGRIHSKMLSRGSAYANYMVYKLDDESYGLDWPADASVSIGGTDLARKVCLQPNPQRSHAEDVVLPRERGDGWMELELGEFVCEGDEDGDVSFGLAETKRLNGKGGLIMQGIEIRHKN</sequence>
<dbReference type="Gene3D" id="1.20.1280.50">
    <property type="match status" value="1"/>
</dbReference>
<protein>
    <recommendedName>
        <fullName evidence="2">F-box domain-containing protein</fullName>
    </recommendedName>
</protein>
<accession>A0A9R0VUJ3</accession>
<dbReference type="OMA" id="AYANYMV"/>
<feature type="transmembrane region" description="Helical" evidence="1">
    <location>
        <begin position="93"/>
        <end position="115"/>
    </location>
</feature>
<dbReference type="Gramene" id="TRITD4Av1G015180.2">
    <property type="protein sequence ID" value="TRITD4Av1G015180.2"/>
    <property type="gene ID" value="TRITD4Av1G015180"/>
</dbReference>
<dbReference type="SUPFAM" id="SSF81383">
    <property type="entry name" value="F-box domain"/>
    <property type="match status" value="1"/>
</dbReference>
<evidence type="ECO:0000259" key="2">
    <source>
        <dbReference type="PROSITE" id="PS50181"/>
    </source>
</evidence>
<dbReference type="PANTHER" id="PTHR32278">
    <property type="entry name" value="F-BOX DOMAIN-CONTAINING PROTEIN"/>
    <property type="match status" value="1"/>
</dbReference>
<evidence type="ECO:0000313" key="4">
    <source>
        <dbReference type="Proteomes" id="UP000324705"/>
    </source>
</evidence>
<dbReference type="CDD" id="cd22162">
    <property type="entry name" value="F-box_AtSKIP3-like"/>
    <property type="match status" value="1"/>
</dbReference>
<dbReference type="EMBL" id="LT934117">
    <property type="protein sequence ID" value="VAH87770.1"/>
    <property type="molecule type" value="Genomic_DNA"/>
</dbReference>
<dbReference type="PROSITE" id="PS50181">
    <property type="entry name" value="FBOX"/>
    <property type="match status" value="1"/>
</dbReference>
<dbReference type="Proteomes" id="UP000324705">
    <property type="component" value="Chromosome 4A"/>
</dbReference>
<dbReference type="InterPro" id="IPR036047">
    <property type="entry name" value="F-box-like_dom_sf"/>
</dbReference>
<dbReference type="Pfam" id="PF14299">
    <property type="entry name" value="PP2"/>
    <property type="match status" value="1"/>
</dbReference>
<dbReference type="PANTHER" id="PTHR32278:SF107">
    <property type="entry name" value="F-BOX DOMAIN-CONTAINING PROTEIN"/>
    <property type="match status" value="1"/>
</dbReference>
<name>A0A9R0VUJ3_TRITD</name>